<keyword evidence="6" id="KW-0303">Gap junction</keyword>
<evidence type="ECO:0000256" key="4">
    <source>
        <dbReference type="ARBA" id="ARBA00022475"/>
    </source>
</evidence>
<sequence length="310" mass="35955">MFVDIPFLDDIIQGKNDNTKKQPLDDCVDRLHYYVTAYIVNGMQGNKVSFNSLFSKITNNVIHFMFSVSSLFWLVQNNTLVIQSIVLFLRMQTWVPFFFAFQLLCFMMPNFFWVWVQSYLCKCSNILSCIYWLHRKSGDLFRVIIIQSNNKNKRMFLIYLSPTCSCFSSLYIHQIAILKQHRWLQLYEVVRHFRLTVVTVFSVLLFIGSIMSRTQREYSILSLLKDKDDELAVKDKSNIALKFVHGFLGADGVLLTRFISSKAGTMTCQDVLLKVFSRYCREKGVSMNDSWAVPSDGSYSGSYYINGEAA</sequence>
<comment type="subcellular location">
    <subcellularLocation>
        <location evidence="1">Cell junction</location>
        <location evidence="1">Gap junction</location>
    </subcellularLocation>
    <subcellularLocation>
        <location evidence="2">Cell membrane</location>
        <topology evidence="2">Multi-pass membrane protein</topology>
    </subcellularLocation>
</comment>
<feature type="transmembrane region" description="Helical" evidence="12">
    <location>
        <begin position="193"/>
        <end position="211"/>
    </location>
</feature>
<dbReference type="InterPro" id="IPR000990">
    <property type="entry name" value="Innexin"/>
</dbReference>
<dbReference type="GO" id="GO:0005921">
    <property type="term" value="C:gap junction"/>
    <property type="evidence" value="ECO:0007669"/>
    <property type="project" value="UniProtKB-SubCell"/>
</dbReference>
<evidence type="ECO:0000256" key="1">
    <source>
        <dbReference type="ARBA" id="ARBA00004610"/>
    </source>
</evidence>
<organism evidence="13 14">
    <name type="scientific">Heterorhabditis bacteriophora</name>
    <name type="common">Entomopathogenic nematode worm</name>
    <dbReference type="NCBI Taxonomy" id="37862"/>
    <lineage>
        <taxon>Eukaryota</taxon>
        <taxon>Metazoa</taxon>
        <taxon>Ecdysozoa</taxon>
        <taxon>Nematoda</taxon>
        <taxon>Chromadorea</taxon>
        <taxon>Rhabditida</taxon>
        <taxon>Rhabditina</taxon>
        <taxon>Rhabditomorpha</taxon>
        <taxon>Strongyloidea</taxon>
        <taxon>Heterorhabditidae</taxon>
        <taxon>Heterorhabditis</taxon>
    </lineage>
</organism>
<dbReference type="GO" id="GO:0005243">
    <property type="term" value="F:gap junction channel activity"/>
    <property type="evidence" value="ECO:0007669"/>
    <property type="project" value="TreeGrafter"/>
</dbReference>
<evidence type="ECO:0000256" key="2">
    <source>
        <dbReference type="ARBA" id="ARBA00004651"/>
    </source>
</evidence>
<dbReference type="GO" id="GO:0034220">
    <property type="term" value="P:monoatomic ion transmembrane transport"/>
    <property type="evidence" value="ECO:0007669"/>
    <property type="project" value="UniProtKB-KW"/>
</dbReference>
<keyword evidence="5 12" id="KW-0812">Transmembrane</keyword>
<evidence type="ECO:0000256" key="6">
    <source>
        <dbReference type="ARBA" id="ARBA00022868"/>
    </source>
</evidence>
<feature type="transmembrane region" description="Helical" evidence="12">
    <location>
        <begin position="87"/>
        <end position="109"/>
    </location>
</feature>
<feature type="transmembrane region" description="Helical" evidence="12">
    <location>
        <begin position="155"/>
        <end position="173"/>
    </location>
</feature>
<dbReference type="Proteomes" id="UP000095283">
    <property type="component" value="Unplaced"/>
</dbReference>
<evidence type="ECO:0000256" key="12">
    <source>
        <dbReference type="SAM" id="Phobius"/>
    </source>
</evidence>
<keyword evidence="4" id="KW-1003">Cell membrane</keyword>
<keyword evidence="8 12" id="KW-1133">Transmembrane helix</keyword>
<protein>
    <submittedName>
        <fullName evidence="14">Innexin</fullName>
    </submittedName>
</protein>
<evidence type="ECO:0000256" key="10">
    <source>
        <dbReference type="ARBA" id="ARBA00023136"/>
    </source>
</evidence>
<evidence type="ECO:0000256" key="7">
    <source>
        <dbReference type="ARBA" id="ARBA00022949"/>
    </source>
</evidence>
<dbReference type="AlphaFoldDB" id="A0A1I7WYK5"/>
<dbReference type="PANTHER" id="PTHR11893:SF36">
    <property type="entry name" value="INNEXIN-5"/>
    <property type="match status" value="1"/>
</dbReference>
<evidence type="ECO:0000256" key="11">
    <source>
        <dbReference type="ARBA" id="ARBA00023303"/>
    </source>
</evidence>
<dbReference type="WBParaSite" id="Hba_10210">
    <property type="protein sequence ID" value="Hba_10210"/>
    <property type="gene ID" value="Hba_10210"/>
</dbReference>
<evidence type="ECO:0000313" key="13">
    <source>
        <dbReference type="Proteomes" id="UP000095283"/>
    </source>
</evidence>
<evidence type="ECO:0000256" key="5">
    <source>
        <dbReference type="ARBA" id="ARBA00022692"/>
    </source>
</evidence>
<keyword evidence="9" id="KW-0406">Ion transport</keyword>
<proteinExistence type="predicted"/>
<keyword evidence="10 12" id="KW-0472">Membrane</keyword>
<evidence type="ECO:0000256" key="9">
    <source>
        <dbReference type="ARBA" id="ARBA00023065"/>
    </source>
</evidence>
<reference evidence="14" key="1">
    <citation type="submission" date="2016-11" db="UniProtKB">
        <authorList>
            <consortium name="WormBaseParasite"/>
        </authorList>
    </citation>
    <scope>IDENTIFICATION</scope>
</reference>
<name>A0A1I7WYK5_HETBA</name>
<evidence type="ECO:0000256" key="3">
    <source>
        <dbReference type="ARBA" id="ARBA00022448"/>
    </source>
</evidence>
<keyword evidence="11" id="KW-0407">Ion channel</keyword>
<evidence type="ECO:0000256" key="8">
    <source>
        <dbReference type="ARBA" id="ARBA00022989"/>
    </source>
</evidence>
<dbReference type="GO" id="GO:0005886">
    <property type="term" value="C:plasma membrane"/>
    <property type="evidence" value="ECO:0007669"/>
    <property type="project" value="UniProtKB-SubCell"/>
</dbReference>
<keyword evidence="7" id="KW-0965">Cell junction</keyword>
<keyword evidence="13" id="KW-1185">Reference proteome</keyword>
<evidence type="ECO:0000313" key="14">
    <source>
        <dbReference type="WBParaSite" id="Hba_10210"/>
    </source>
</evidence>
<dbReference type="PANTHER" id="PTHR11893">
    <property type="entry name" value="INNEXIN"/>
    <property type="match status" value="1"/>
</dbReference>
<keyword evidence="3" id="KW-0813">Transport</keyword>
<accession>A0A1I7WYK5</accession>